<gene>
    <name evidence="1" type="ORF">C7957_11654</name>
</gene>
<evidence type="ECO:0000313" key="2">
    <source>
        <dbReference type="Proteomes" id="UP000295176"/>
    </source>
</evidence>
<sequence>MHYYRKTAAVFILVLTLILPLFLEKNEATAVVNLDRVIDASSYLSEIKARSSAEPEADQISLAAAESKIMEILKTEAAELAALNSYSSILIDQAIYQGGSDITQELAAKIDEKYK</sequence>
<evidence type="ECO:0000313" key="1">
    <source>
        <dbReference type="EMBL" id="TDP91771.1"/>
    </source>
</evidence>
<dbReference type="EMBL" id="SNXX01000016">
    <property type="protein sequence ID" value="TDP91771.1"/>
    <property type="molecule type" value="Genomic_DNA"/>
</dbReference>
<dbReference type="RefSeq" id="WP_133530666.1">
    <property type="nucleotide sequence ID" value="NZ_SNXX01000016.1"/>
</dbReference>
<protein>
    <submittedName>
        <fullName evidence="1">Uncharacterized protein</fullName>
    </submittedName>
</protein>
<accession>A0A4R6RXI1</accession>
<organism evidence="1 2">
    <name type="scientific">Halanaerobium saccharolyticum</name>
    <dbReference type="NCBI Taxonomy" id="43595"/>
    <lineage>
        <taxon>Bacteria</taxon>
        <taxon>Bacillati</taxon>
        <taxon>Bacillota</taxon>
        <taxon>Clostridia</taxon>
        <taxon>Halanaerobiales</taxon>
        <taxon>Halanaerobiaceae</taxon>
        <taxon>Halanaerobium</taxon>
    </lineage>
</organism>
<dbReference type="Proteomes" id="UP000295176">
    <property type="component" value="Unassembled WGS sequence"/>
</dbReference>
<reference evidence="1 2" key="1">
    <citation type="submission" date="2019-03" db="EMBL/GenBank/DDBJ databases">
        <title>Subsurface microbial communities from deep shales in Ohio and West Virginia, USA.</title>
        <authorList>
            <person name="Wrighton K."/>
        </authorList>
    </citation>
    <scope>NUCLEOTIDE SEQUENCE [LARGE SCALE GENOMIC DNA]</scope>
    <source>
        <strain evidence="1 2">MSL 7</strain>
    </source>
</reference>
<name>A0A4R6RXI1_9FIRM</name>
<proteinExistence type="predicted"/>
<comment type="caution">
    <text evidence="1">The sequence shown here is derived from an EMBL/GenBank/DDBJ whole genome shotgun (WGS) entry which is preliminary data.</text>
</comment>
<dbReference type="AlphaFoldDB" id="A0A4R6RXI1"/>